<reference evidence="10" key="1">
    <citation type="submission" date="2010-05" db="EMBL/GenBank/DDBJ databases">
        <title>Complete sequence of Methylotenera sp. 301.</title>
        <authorList>
            <person name="Lucas S."/>
            <person name="Copeland A."/>
            <person name="Lapidus A."/>
            <person name="Cheng J.-F."/>
            <person name="Bruce D."/>
            <person name="Goodwin L."/>
            <person name="Pitluck S."/>
            <person name="Clum A."/>
            <person name="Land M."/>
            <person name="Hauser L."/>
            <person name="Kyrpides N."/>
            <person name="Ivanova N."/>
            <person name="Chistoservova L."/>
            <person name="Kalyuzhnaya M."/>
            <person name="Woyke T."/>
        </authorList>
    </citation>
    <scope>NUCLEOTIDE SEQUENCE [LARGE SCALE GENOMIC DNA]</scope>
    <source>
        <strain evidence="10">301</strain>
    </source>
</reference>
<dbReference type="RefSeq" id="WP_013147149.1">
    <property type="nucleotide sequence ID" value="NC_014207.1"/>
</dbReference>
<feature type="transmembrane region" description="Helical" evidence="6">
    <location>
        <begin position="6"/>
        <end position="24"/>
    </location>
</feature>
<dbReference type="SUPFAM" id="SSF48452">
    <property type="entry name" value="TPR-like"/>
    <property type="match status" value="1"/>
</dbReference>
<evidence type="ECO:0000313" key="10">
    <source>
        <dbReference type="Proteomes" id="UP000000383"/>
    </source>
</evidence>
<dbReference type="HOGENOM" id="CLU_036074_2_0_4"/>
<dbReference type="Gene3D" id="1.25.40.10">
    <property type="entry name" value="Tetratricopeptide repeat domain"/>
    <property type="match status" value="1"/>
</dbReference>
<dbReference type="PANTHER" id="PTHR47870:SF1">
    <property type="entry name" value="CYTOCHROME C-TYPE BIOGENESIS PROTEIN CCMH"/>
    <property type="match status" value="1"/>
</dbReference>
<organism evidence="9 10">
    <name type="scientific">Methylotenera versatilis (strain 301)</name>
    <dbReference type="NCBI Taxonomy" id="666681"/>
    <lineage>
        <taxon>Bacteria</taxon>
        <taxon>Pseudomonadati</taxon>
        <taxon>Pseudomonadota</taxon>
        <taxon>Betaproteobacteria</taxon>
        <taxon>Nitrosomonadales</taxon>
        <taxon>Methylophilaceae</taxon>
        <taxon>Methylotenera</taxon>
    </lineage>
</organism>
<dbReference type="PANTHER" id="PTHR47870">
    <property type="entry name" value="CYTOCHROME C-TYPE BIOGENESIS PROTEIN CCMH"/>
    <property type="match status" value="1"/>
</dbReference>
<feature type="domain" description="Cytochrome c-type biogenesis protein H TPR" evidence="8">
    <location>
        <begin position="145"/>
        <end position="272"/>
    </location>
</feature>
<evidence type="ECO:0000259" key="8">
    <source>
        <dbReference type="Pfam" id="PF23914"/>
    </source>
</evidence>
<keyword evidence="2" id="KW-0677">Repeat</keyword>
<dbReference type="GO" id="GO:0030313">
    <property type="term" value="C:cell envelope"/>
    <property type="evidence" value="ECO:0007669"/>
    <property type="project" value="UniProtKB-SubCell"/>
</dbReference>
<dbReference type="SMART" id="SM00028">
    <property type="entry name" value="TPR"/>
    <property type="match status" value="2"/>
</dbReference>
<dbReference type="InterPro" id="IPR056413">
    <property type="entry name" value="TPR_CcmH_CycH"/>
</dbReference>
<evidence type="ECO:0000313" key="9">
    <source>
        <dbReference type="EMBL" id="ADI28833.1"/>
    </source>
</evidence>
<evidence type="ECO:0000256" key="3">
    <source>
        <dbReference type="ARBA" id="ARBA00022748"/>
    </source>
</evidence>
<feature type="domain" description="Cytochrome c-type biogenesis protein H Ig-like" evidence="7">
    <location>
        <begin position="316"/>
        <end position="419"/>
    </location>
</feature>
<dbReference type="AlphaFoldDB" id="D7DMC2"/>
<keyword evidence="3" id="KW-0201">Cytochrome c-type biogenesis</keyword>
<evidence type="ECO:0000256" key="4">
    <source>
        <dbReference type="ARBA" id="ARBA00022803"/>
    </source>
</evidence>
<dbReference type="STRING" id="666681.M301_0449"/>
<dbReference type="Pfam" id="PF23892">
    <property type="entry name" value="Ig_CycH"/>
    <property type="match status" value="1"/>
</dbReference>
<keyword evidence="6" id="KW-0472">Membrane</keyword>
<dbReference type="EMBL" id="CP002056">
    <property type="protein sequence ID" value="ADI28833.1"/>
    <property type="molecule type" value="Genomic_DNA"/>
</dbReference>
<evidence type="ECO:0000256" key="5">
    <source>
        <dbReference type="PROSITE-ProRule" id="PRU00339"/>
    </source>
</evidence>
<name>D7DMC2_METV0</name>
<accession>D7DMC2</accession>
<evidence type="ECO:0000256" key="1">
    <source>
        <dbReference type="ARBA" id="ARBA00004196"/>
    </source>
</evidence>
<dbReference type="InterPro" id="IPR051263">
    <property type="entry name" value="C-type_cytochrome_biogenesis"/>
</dbReference>
<dbReference type="InterPro" id="IPR056412">
    <property type="entry name" value="Ig_CycH"/>
</dbReference>
<sequence length="424" mass="45417">MLLFWVIVIVMIVATLALILPALLKPNQAATTDAGAEKRAIFRQQFDEIEQDKINGILDATQYDLAKSELERRMLDEIGHMSEHTSSAKPDRRLAAVLLVLLPLAAVVIYNKIGSPISVTIPTVAPNIQPEAATEQTTLEHKAMAGDIEPLLNALKTKLEKDPGDGSGWALLARSYVELRRHAEAVPAYEKAVKANPNDPQLLADYADALAVVNGHDLTGKPEELANQALKLDPHHTKALLLAATAAFNRKDYKLAIAHWETLQQDLPADSDILPEVKASLHEVYTLAGVKPPAPSAKATAQPSALEQKVAEGVSGTVNVAANLASKVDPAATVFVFARATQGSPMPLAIERITVKDLPYTYHLDDSKGLMPANKLSQAAEVVIVARISKTGDAKAQAGDLQGMSAAVKPNGGKVDVEINEQLK</sequence>
<dbReference type="GO" id="GO:0005886">
    <property type="term" value="C:plasma membrane"/>
    <property type="evidence" value="ECO:0007669"/>
    <property type="project" value="TreeGrafter"/>
</dbReference>
<keyword evidence="4 5" id="KW-0802">TPR repeat</keyword>
<dbReference type="KEGG" id="meh:M301_0449"/>
<dbReference type="InterPro" id="IPR019734">
    <property type="entry name" value="TPR_rpt"/>
</dbReference>
<dbReference type="OrthoDB" id="9776053at2"/>
<dbReference type="Proteomes" id="UP000000383">
    <property type="component" value="Chromosome"/>
</dbReference>
<keyword evidence="6" id="KW-1133">Transmembrane helix</keyword>
<dbReference type="Pfam" id="PF23914">
    <property type="entry name" value="TPR_CcmH_CycH"/>
    <property type="match status" value="1"/>
</dbReference>
<dbReference type="InterPro" id="IPR017560">
    <property type="entry name" value="Cyt_c_biogenesis_CcmI"/>
</dbReference>
<evidence type="ECO:0000259" key="7">
    <source>
        <dbReference type="Pfam" id="PF23892"/>
    </source>
</evidence>
<keyword evidence="10" id="KW-1185">Reference proteome</keyword>
<proteinExistence type="predicted"/>
<keyword evidence="6" id="KW-0812">Transmembrane</keyword>
<reference evidence="9 10" key="2">
    <citation type="journal article" date="2011" name="J. Bacteriol.">
        <title>Genomes of three methylotrophs from a single niche uncover genetic and metabolic divergence of Methylophilaceae.</title>
        <authorList>
            <person name="Lapidus A."/>
            <person name="Clum A."/>
            <person name="Labutti K."/>
            <person name="Kaluzhnaya M.G."/>
            <person name="Lim S."/>
            <person name="Beck D.A."/>
            <person name="Glavina Del Rio T."/>
            <person name="Nolan M."/>
            <person name="Mavromatis K."/>
            <person name="Huntemann M."/>
            <person name="Lucas S."/>
            <person name="Lidstrom M.E."/>
            <person name="Ivanova N."/>
            <person name="Chistoserdova L."/>
        </authorList>
    </citation>
    <scope>NUCLEOTIDE SEQUENCE [LARGE SCALE GENOMIC DNA]</scope>
    <source>
        <strain evidence="9 10">301</strain>
    </source>
</reference>
<feature type="repeat" description="TPR" evidence="5">
    <location>
        <begin position="166"/>
        <end position="199"/>
    </location>
</feature>
<comment type="subcellular location">
    <subcellularLocation>
        <location evidence="1">Cell envelope</location>
    </subcellularLocation>
</comment>
<dbReference type="NCBIfam" id="TIGR03142">
    <property type="entry name" value="cytochro_ccmI"/>
    <property type="match status" value="1"/>
</dbReference>
<dbReference type="InterPro" id="IPR011990">
    <property type="entry name" value="TPR-like_helical_dom_sf"/>
</dbReference>
<evidence type="ECO:0000256" key="6">
    <source>
        <dbReference type="SAM" id="Phobius"/>
    </source>
</evidence>
<protein>
    <submittedName>
        <fullName evidence="9">Cytochrome c-type biogenesis protein CcmI</fullName>
    </submittedName>
</protein>
<dbReference type="GO" id="GO:0017004">
    <property type="term" value="P:cytochrome complex assembly"/>
    <property type="evidence" value="ECO:0007669"/>
    <property type="project" value="UniProtKB-KW"/>
</dbReference>
<gene>
    <name evidence="9" type="ordered locus">M301_0449</name>
</gene>
<dbReference type="PROSITE" id="PS50005">
    <property type="entry name" value="TPR"/>
    <property type="match status" value="1"/>
</dbReference>
<dbReference type="eggNOG" id="COG4235">
    <property type="taxonomic scope" value="Bacteria"/>
</dbReference>
<evidence type="ECO:0000256" key="2">
    <source>
        <dbReference type="ARBA" id="ARBA00022737"/>
    </source>
</evidence>